<reference evidence="2 3" key="1">
    <citation type="journal article" date="2024" name="bioRxiv">
        <title>A reference genome for Trichogramma kaykai: A tiny desert-dwelling parasitoid wasp with competing sex-ratio distorters.</title>
        <authorList>
            <person name="Culotta J."/>
            <person name="Lindsey A.R."/>
        </authorList>
    </citation>
    <scope>NUCLEOTIDE SEQUENCE [LARGE SCALE GENOMIC DNA]</scope>
    <source>
        <strain evidence="2 3">KSX58</strain>
    </source>
</reference>
<feature type="compositionally biased region" description="Basic and acidic residues" evidence="1">
    <location>
        <begin position="158"/>
        <end position="171"/>
    </location>
</feature>
<feature type="compositionally biased region" description="Low complexity" evidence="1">
    <location>
        <begin position="33"/>
        <end position="42"/>
    </location>
</feature>
<dbReference type="InterPro" id="IPR036875">
    <property type="entry name" value="Znf_CCHC_sf"/>
</dbReference>
<dbReference type="AlphaFoldDB" id="A0ABD2WQM2"/>
<dbReference type="SUPFAM" id="SSF57756">
    <property type="entry name" value="Retrovirus zinc finger-like domains"/>
    <property type="match status" value="1"/>
</dbReference>
<accession>A0ABD2WQM2</accession>
<proteinExistence type="predicted"/>
<dbReference type="EMBL" id="JBJJXI010000084">
    <property type="protein sequence ID" value="KAL3395260.1"/>
    <property type="molecule type" value="Genomic_DNA"/>
</dbReference>
<dbReference type="Proteomes" id="UP001627154">
    <property type="component" value="Unassembled WGS sequence"/>
</dbReference>
<evidence type="ECO:0008006" key="4">
    <source>
        <dbReference type="Google" id="ProtNLM"/>
    </source>
</evidence>
<feature type="region of interest" description="Disordered" evidence="1">
    <location>
        <begin position="1"/>
        <end position="180"/>
    </location>
</feature>
<evidence type="ECO:0000313" key="3">
    <source>
        <dbReference type="Proteomes" id="UP001627154"/>
    </source>
</evidence>
<evidence type="ECO:0000256" key="1">
    <source>
        <dbReference type="SAM" id="MobiDB-lite"/>
    </source>
</evidence>
<keyword evidence="3" id="KW-1185">Reference proteome</keyword>
<feature type="compositionally biased region" description="Basic and acidic residues" evidence="1">
    <location>
        <begin position="132"/>
        <end position="150"/>
    </location>
</feature>
<sequence>MSDPKYETTPGGKGTTVPESTPGSYRVKALVASGSSSDSGGSKNREFRKITGQGATRKPPVRKSLLPRVMVRKAGAETEAERERRLREARIFSTQQLDAHHPPAGSGVPRGIVRSRSGSDKTELSLASVSDSELRMEYTEESTKRTRTLSDEFGQSHSLDEIGSKKSRPDDGGGGVGGEPFNGLAEIYSLDPKVQSVISNNMKKRRSKGGMSQPGPAQMDPATEMSEIVNDLALYMARDDAKIAKFASAQVGIRVRKMQDLVHRLVVENATLRTRLEEKEEVAEKLWTMIESKTEVEIGQGCRPRAAPQSRQAKDTRERIPIRNLTYAVVLQGSKAMEKNQLQNSLKELSSQVTARVEKMREMRGGKVVVKLASEEDREILLHDRRLKDMGIQAQKDRKFPPLVEIKGIRQDMEDDKLLEEIWQRNLKDCVAAHDYESRARVKMKIGRRERELCSVVLDVSPGIRDAMLSKGKVYVGWGVHRVSVFEKTLRCLKCYGFAHKVKDCLKQARWENCREEGHLRKGCTKPVGCAVCKEKGERGEHSIDTRSETCPEAKRRREKWRERTE</sequence>
<gene>
    <name evidence="2" type="ORF">TKK_010640</name>
</gene>
<feature type="region of interest" description="Disordered" evidence="1">
    <location>
        <begin position="538"/>
        <end position="566"/>
    </location>
</feature>
<feature type="compositionally biased region" description="Basic and acidic residues" evidence="1">
    <location>
        <begin position="74"/>
        <end position="90"/>
    </location>
</feature>
<organism evidence="2 3">
    <name type="scientific">Trichogramma kaykai</name>
    <dbReference type="NCBI Taxonomy" id="54128"/>
    <lineage>
        <taxon>Eukaryota</taxon>
        <taxon>Metazoa</taxon>
        <taxon>Ecdysozoa</taxon>
        <taxon>Arthropoda</taxon>
        <taxon>Hexapoda</taxon>
        <taxon>Insecta</taxon>
        <taxon>Pterygota</taxon>
        <taxon>Neoptera</taxon>
        <taxon>Endopterygota</taxon>
        <taxon>Hymenoptera</taxon>
        <taxon>Apocrita</taxon>
        <taxon>Proctotrupomorpha</taxon>
        <taxon>Chalcidoidea</taxon>
        <taxon>Trichogrammatidae</taxon>
        <taxon>Trichogramma</taxon>
    </lineage>
</organism>
<name>A0ABD2WQM2_9HYME</name>
<protein>
    <recommendedName>
        <fullName evidence="4">CCHC-type domain-containing protein</fullName>
    </recommendedName>
</protein>
<evidence type="ECO:0000313" key="2">
    <source>
        <dbReference type="EMBL" id="KAL3395260.1"/>
    </source>
</evidence>
<comment type="caution">
    <text evidence="2">The sequence shown here is derived from an EMBL/GenBank/DDBJ whole genome shotgun (WGS) entry which is preliminary data.</text>
</comment>